<keyword evidence="12" id="KW-1185">Reference proteome</keyword>
<proteinExistence type="predicted"/>
<dbReference type="InterPro" id="IPR002110">
    <property type="entry name" value="Ankyrin_rpt"/>
</dbReference>
<feature type="repeat" description="ANK" evidence="7">
    <location>
        <begin position="743"/>
        <end position="764"/>
    </location>
</feature>
<evidence type="ECO:0000256" key="4">
    <source>
        <dbReference type="ARBA" id="ARBA00022989"/>
    </source>
</evidence>
<feature type="repeat" description="ANK" evidence="7">
    <location>
        <begin position="79"/>
        <end position="111"/>
    </location>
</feature>
<name>A0A1E5VXJ4_9POAL</name>
<evidence type="ECO:0000256" key="1">
    <source>
        <dbReference type="ARBA" id="ARBA00004141"/>
    </source>
</evidence>
<feature type="repeat" description="ANK" evidence="7">
    <location>
        <begin position="325"/>
        <end position="358"/>
    </location>
</feature>
<evidence type="ECO:0000256" key="2">
    <source>
        <dbReference type="ARBA" id="ARBA00022692"/>
    </source>
</evidence>
<feature type="transmembrane region" description="Helical" evidence="9">
    <location>
        <begin position="470"/>
        <end position="493"/>
    </location>
</feature>
<keyword evidence="5 7" id="KW-0040">ANK repeat</keyword>
<dbReference type="PANTHER" id="PTHR24186:SF50">
    <property type="entry name" value="ANKYRIN REPEAT-CONTAINING PROTEIN ITN1-LIKE ISOFORM X1"/>
    <property type="match status" value="1"/>
</dbReference>
<feature type="domain" description="PGG" evidence="10">
    <location>
        <begin position="435"/>
        <end position="526"/>
    </location>
</feature>
<dbReference type="OrthoDB" id="609792at2759"/>
<reference evidence="11 12" key="1">
    <citation type="submission" date="2016-09" db="EMBL/GenBank/DDBJ databases">
        <title>The draft genome of Dichanthelium oligosanthes: A C3 panicoid grass species.</title>
        <authorList>
            <person name="Studer A.J."/>
            <person name="Schnable J.C."/>
            <person name="Brutnell T.P."/>
        </authorList>
    </citation>
    <scope>NUCLEOTIDE SEQUENCE [LARGE SCALE GENOMIC DNA]</scope>
    <source>
        <strain evidence="12">cv. Kellogg 1175</strain>
        <tissue evidence="11">Leaf</tissue>
    </source>
</reference>
<comment type="caution">
    <text evidence="11">The sequence shown here is derived from an EMBL/GenBank/DDBJ whole genome shotgun (WGS) entry which is preliminary data.</text>
</comment>
<evidence type="ECO:0000259" key="10">
    <source>
        <dbReference type="Pfam" id="PF13962"/>
    </source>
</evidence>
<dbReference type="STRING" id="888268.A0A1E5VXJ4"/>
<dbReference type="InterPro" id="IPR036770">
    <property type="entry name" value="Ankyrin_rpt-contain_sf"/>
</dbReference>
<comment type="subcellular location">
    <subcellularLocation>
        <location evidence="1">Membrane</location>
        <topology evidence="1">Multi-pass membrane protein</topology>
    </subcellularLocation>
</comment>
<dbReference type="GO" id="GO:0005886">
    <property type="term" value="C:plasma membrane"/>
    <property type="evidence" value="ECO:0007669"/>
    <property type="project" value="TreeGrafter"/>
</dbReference>
<evidence type="ECO:0000313" key="11">
    <source>
        <dbReference type="EMBL" id="OEL29827.1"/>
    </source>
</evidence>
<dbReference type="Pfam" id="PF12796">
    <property type="entry name" value="Ank_2"/>
    <property type="match status" value="4"/>
</dbReference>
<feature type="transmembrane region" description="Helical" evidence="9">
    <location>
        <begin position="540"/>
        <end position="558"/>
    </location>
</feature>
<evidence type="ECO:0000313" key="12">
    <source>
        <dbReference type="Proteomes" id="UP000095767"/>
    </source>
</evidence>
<dbReference type="Proteomes" id="UP000095767">
    <property type="component" value="Unassembled WGS sequence"/>
</dbReference>
<dbReference type="PROSITE" id="PS50297">
    <property type="entry name" value="ANK_REP_REGION"/>
    <property type="match status" value="2"/>
</dbReference>
<dbReference type="AlphaFoldDB" id="A0A1E5VXJ4"/>
<feature type="compositionally biased region" description="Polar residues" evidence="8">
    <location>
        <begin position="112"/>
        <end position="122"/>
    </location>
</feature>
<evidence type="ECO:0000256" key="3">
    <source>
        <dbReference type="ARBA" id="ARBA00022737"/>
    </source>
</evidence>
<dbReference type="SUPFAM" id="SSF48403">
    <property type="entry name" value="Ankyrin repeat"/>
    <property type="match status" value="2"/>
</dbReference>
<feature type="transmembrane region" description="Helical" evidence="9">
    <location>
        <begin position="502"/>
        <end position="528"/>
    </location>
</feature>
<dbReference type="Pfam" id="PF13962">
    <property type="entry name" value="PGG"/>
    <property type="match status" value="1"/>
</dbReference>
<organism evidence="11 12">
    <name type="scientific">Dichanthelium oligosanthes</name>
    <dbReference type="NCBI Taxonomy" id="888268"/>
    <lineage>
        <taxon>Eukaryota</taxon>
        <taxon>Viridiplantae</taxon>
        <taxon>Streptophyta</taxon>
        <taxon>Embryophyta</taxon>
        <taxon>Tracheophyta</taxon>
        <taxon>Spermatophyta</taxon>
        <taxon>Magnoliopsida</taxon>
        <taxon>Liliopsida</taxon>
        <taxon>Poales</taxon>
        <taxon>Poaceae</taxon>
        <taxon>PACMAD clade</taxon>
        <taxon>Panicoideae</taxon>
        <taxon>Panicodae</taxon>
        <taxon>Paniceae</taxon>
        <taxon>Dichantheliinae</taxon>
        <taxon>Dichanthelium</taxon>
    </lineage>
</organism>
<feature type="repeat" description="ANK" evidence="7">
    <location>
        <begin position="155"/>
        <end position="177"/>
    </location>
</feature>
<evidence type="ECO:0000256" key="7">
    <source>
        <dbReference type="PROSITE-ProRule" id="PRU00023"/>
    </source>
</evidence>
<dbReference type="EMBL" id="LWDX02026850">
    <property type="protein sequence ID" value="OEL29827.1"/>
    <property type="molecule type" value="Genomic_DNA"/>
</dbReference>
<feature type="region of interest" description="Disordered" evidence="8">
    <location>
        <begin position="103"/>
        <end position="124"/>
    </location>
</feature>
<evidence type="ECO:0000256" key="8">
    <source>
        <dbReference type="SAM" id="MobiDB-lite"/>
    </source>
</evidence>
<gene>
    <name evidence="11" type="ORF">BAE44_0009154</name>
</gene>
<sequence length="865" mass="94428">MKPRLLKAVATGDLFRLEQALGLRLSPPPAEPGDRSCLEGVTADGSSALHIAAGRGYLELVKTVCAHAPSSLIKRRNHSGDTPLICAARAGHADVADYLAERSLEERDEDGNPTSRATNSFGETAMHEAVRNGYEVVLEKLMSRDSGLAEVVDGNGVSPLYLAVASNRADMVKVLIRDTPNGGRSPASYSGPDGQTALHAAVYVDREIGVSLQSWEETLAKKVDKYGRTALHYATLLGQKLEPVESSLAYIQDNEGLFPIHIAAIMGNVNAVCKFMQICLNYDELLDNKRRNILHCAVEHGRVMLVWHICRNPKFSRMMNARDGKGNTPLHLSIKHGRAMIFFFLMVDPRVNLDIMNNEGSKPLDVALNKAQSDDALSSFTSTAIITCLNLCEAYGSPWHLAKNLKDNSCSEEKKESSSYANVSQSMLIRYSIFIVASSSLAAVSTPPGGYIAEGTDAGNKPVLGGRTGFWIFMIANSISFFLSIPTIFLFVFARLTRDRRFYLILSAALFFGAVLSTLITLVAFVGLTLDPENSWDEYIFLWLVSDLAVPIGLRIAMQLWTSKHRWQDISKVIVQAILLIHVVRASMGTVQSMVKSVQAGQQEPPCSRPGCVIQDFLGYIMADRHKPHTVEHELRQAVATGDTDLLAQVLVLELADQGDEPCLKGVTTKGSSALHIAASRGFLVLVNMICTQDISLIMATNNFGDTPLICAARAGHVDVDHIEHASAKQEAVDPVLRAQNSDGETAMHVAIRNGHVLVLQKLMLRDSRLAEVVDGNGVSPLYLSILSNRADMVDILIRESPDGLRSPASYLGPDGQTVMHVAVFVSKGTRNFTSVLNSAVSLGFKTRGLFFLVRKKKLEIFHVQ</sequence>
<evidence type="ECO:0000256" key="9">
    <source>
        <dbReference type="SAM" id="Phobius"/>
    </source>
</evidence>
<evidence type="ECO:0000256" key="5">
    <source>
        <dbReference type="ARBA" id="ARBA00023043"/>
    </source>
</evidence>
<dbReference type="SMART" id="SM00248">
    <property type="entry name" value="ANK"/>
    <property type="match status" value="11"/>
</dbReference>
<evidence type="ECO:0000256" key="6">
    <source>
        <dbReference type="ARBA" id="ARBA00023136"/>
    </source>
</evidence>
<keyword evidence="4 9" id="KW-1133">Transmembrane helix</keyword>
<dbReference type="PANTHER" id="PTHR24186">
    <property type="entry name" value="PROTEIN PHOSPHATASE 1 REGULATORY SUBUNIT"/>
    <property type="match status" value="1"/>
</dbReference>
<keyword evidence="6 9" id="KW-0472">Membrane</keyword>
<protein>
    <recommendedName>
        <fullName evidence="10">PGG domain-containing protein</fullName>
    </recommendedName>
</protein>
<keyword evidence="3" id="KW-0677">Repeat</keyword>
<accession>A0A1E5VXJ4</accession>
<dbReference type="InterPro" id="IPR026961">
    <property type="entry name" value="PGG_dom"/>
</dbReference>
<keyword evidence="2 9" id="KW-0812">Transmembrane</keyword>
<dbReference type="PROSITE" id="PS50088">
    <property type="entry name" value="ANK_REPEAT"/>
    <property type="match status" value="4"/>
</dbReference>
<dbReference type="Gene3D" id="1.25.40.20">
    <property type="entry name" value="Ankyrin repeat-containing domain"/>
    <property type="match status" value="3"/>
</dbReference>